<organism evidence="2 3">
    <name type="scientific">Lupinus albus</name>
    <name type="common">White lupine</name>
    <name type="synonym">Lupinus termis</name>
    <dbReference type="NCBI Taxonomy" id="3870"/>
    <lineage>
        <taxon>Eukaryota</taxon>
        <taxon>Viridiplantae</taxon>
        <taxon>Streptophyta</taxon>
        <taxon>Embryophyta</taxon>
        <taxon>Tracheophyta</taxon>
        <taxon>Spermatophyta</taxon>
        <taxon>Magnoliopsida</taxon>
        <taxon>eudicotyledons</taxon>
        <taxon>Gunneridae</taxon>
        <taxon>Pentapetalae</taxon>
        <taxon>rosids</taxon>
        <taxon>fabids</taxon>
        <taxon>Fabales</taxon>
        <taxon>Fabaceae</taxon>
        <taxon>Papilionoideae</taxon>
        <taxon>50 kb inversion clade</taxon>
        <taxon>genistoids sensu lato</taxon>
        <taxon>core genistoids</taxon>
        <taxon>Genisteae</taxon>
        <taxon>Lupinus</taxon>
    </lineage>
</organism>
<accession>A0A6A4QPA3</accession>
<sequence>MLQKRVRSNSPVNLTRQKSFRKEVADHERLNYSSYNVLASGMLRSPSPSRRLNGSNNVPNQINGSKNNAAYSHYVPSSTRKVSIKPTSPNNGSRSLVHSGLRHREKWSYRNNNVSNKSDETMVEEVMSNKDVDSGLVEDIDNPLVSFDCFIFL</sequence>
<dbReference type="EMBL" id="WOCE01000004">
    <property type="protein sequence ID" value="KAE9615282.1"/>
    <property type="molecule type" value="Genomic_DNA"/>
</dbReference>
<evidence type="ECO:0000256" key="1">
    <source>
        <dbReference type="SAM" id="MobiDB-lite"/>
    </source>
</evidence>
<evidence type="ECO:0000313" key="3">
    <source>
        <dbReference type="Proteomes" id="UP000447434"/>
    </source>
</evidence>
<dbReference type="PANTHER" id="PTHR33871:SF18">
    <property type="entry name" value="F24J8.12 PROTEIN"/>
    <property type="match status" value="1"/>
</dbReference>
<gene>
    <name evidence="2" type="ORF">Lalb_Chr04g0253601</name>
</gene>
<protein>
    <submittedName>
        <fullName evidence="2">Uncharacterized protein</fullName>
    </submittedName>
</protein>
<dbReference type="Proteomes" id="UP000447434">
    <property type="component" value="Chromosome 4"/>
</dbReference>
<comment type="caution">
    <text evidence="2">The sequence shown here is derived from an EMBL/GenBank/DDBJ whole genome shotgun (WGS) entry which is preliminary data.</text>
</comment>
<feature type="region of interest" description="Disordered" evidence="1">
    <location>
        <begin position="44"/>
        <end position="104"/>
    </location>
</feature>
<feature type="compositionally biased region" description="Polar residues" evidence="1">
    <location>
        <begin position="46"/>
        <end position="96"/>
    </location>
</feature>
<dbReference type="AlphaFoldDB" id="A0A6A4QPA3"/>
<dbReference type="OrthoDB" id="1745046at2759"/>
<dbReference type="PANTHER" id="PTHR33871">
    <property type="entry name" value="OS05G0503100 PROTEIN-RELATED"/>
    <property type="match status" value="1"/>
</dbReference>
<reference evidence="3" key="1">
    <citation type="journal article" date="2020" name="Nat. Commun.">
        <title>Genome sequence of the cluster root forming white lupin.</title>
        <authorList>
            <person name="Hufnagel B."/>
            <person name="Marques A."/>
            <person name="Soriano A."/>
            <person name="Marques L."/>
            <person name="Divol F."/>
            <person name="Doumas P."/>
            <person name="Sallet E."/>
            <person name="Mancinotti D."/>
            <person name="Carrere S."/>
            <person name="Marande W."/>
            <person name="Arribat S."/>
            <person name="Keller J."/>
            <person name="Huneau C."/>
            <person name="Blein T."/>
            <person name="Aime D."/>
            <person name="Laguerre M."/>
            <person name="Taylor J."/>
            <person name="Schubert V."/>
            <person name="Nelson M."/>
            <person name="Geu-Flores F."/>
            <person name="Crespi M."/>
            <person name="Gallardo-Guerrero K."/>
            <person name="Delaux P.-M."/>
            <person name="Salse J."/>
            <person name="Berges H."/>
            <person name="Guyot R."/>
            <person name="Gouzy J."/>
            <person name="Peret B."/>
        </authorList>
    </citation>
    <scope>NUCLEOTIDE SEQUENCE [LARGE SCALE GENOMIC DNA]</scope>
    <source>
        <strain evidence="3">cv. Amiga</strain>
    </source>
</reference>
<proteinExistence type="predicted"/>
<name>A0A6A4QPA3_LUPAL</name>
<evidence type="ECO:0000313" key="2">
    <source>
        <dbReference type="EMBL" id="KAE9615282.1"/>
    </source>
</evidence>
<keyword evidence="3" id="KW-1185">Reference proteome</keyword>